<feature type="region of interest" description="Disordered" evidence="1">
    <location>
        <begin position="1"/>
        <end position="25"/>
    </location>
</feature>
<keyword evidence="3" id="KW-1185">Reference proteome</keyword>
<feature type="compositionally biased region" description="Basic and acidic residues" evidence="1">
    <location>
        <begin position="13"/>
        <end position="25"/>
    </location>
</feature>
<proteinExistence type="predicted"/>
<name>A0A4Z2G733_9TELE</name>
<reference evidence="2 3" key="1">
    <citation type="submission" date="2019-03" db="EMBL/GenBank/DDBJ databases">
        <title>First draft genome of Liparis tanakae, snailfish: a comprehensive survey of snailfish specific genes.</title>
        <authorList>
            <person name="Kim W."/>
            <person name="Song I."/>
            <person name="Jeong J.-H."/>
            <person name="Kim D."/>
            <person name="Kim S."/>
            <person name="Ryu S."/>
            <person name="Song J.Y."/>
            <person name="Lee S.K."/>
        </authorList>
    </citation>
    <scope>NUCLEOTIDE SEQUENCE [LARGE SCALE GENOMIC DNA]</scope>
    <source>
        <tissue evidence="2">Muscle</tissue>
    </source>
</reference>
<evidence type="ECO:0000313" key="3">
    <source>
        <dbReference type="Proteomes" id="UP000314294"/>
    </source>
</evidence>
<dbReference type="Proteomes" id="UP000314294">
    <property type="component" value="Unassembled WGS sequence"/>
</dbReference>
<protein>
    <submittedName>
        <fullName evidence="2">Uncharacterized protein</fullName>
    </submittedName>
</protein>
<gene>
    <name evidence="2" type="ORF">EYF80_041037</name>
</gene>
<organism evidence="2 3">
    <name type="scientific">Liparis tanakae</name>
    <name type="common">Tanaka's snailfish</name>
    <dbReference type="NCBI Taxonomy" id="230148"/>
    <lineage>
        <taxon>Eukaryota</taxon>
        <taxon>Metazoa</taxon>
        <taxon>Chordata</taxon>
        <taxon>Craniata</taxon>
        <taxon>Vertebrata</taxon>
        <taxon>Euteleostomi</taxon>
        <taxon>Actinopterygii</taxon>
        <taxon>Neopterygii</taxon>
        <taxon>Teleostei</taxon>
        <taxon>Neoteleostei</taxon>
        <taxon>Acanthomorphata</taxon>
        <taxon>Eupercaria</taxon>
        <taxon>Perciformes</taxon>
        <taxon>Cottioidei</taxon>
        <taxon>Cottales</taxon>
        <taxon>Liparidae</taxon>
        <taxon>Liparis</taxon>
    </lineage>
</organism>
<evidence type="ECO:0000256" key="1">
    <source>
        <dbReference type="SAM" id="MobiDB-lite"/>
    </source>
</evidence>
<comment type="caution">
    <text evidence="2">The sequence shown here is derived from an EMBL/GenBank/DDBJ whole genome shotgun (WGS) entry which is preliminary data.</text>
</comment>
<dbReference type="EMBL" id="SRLO01000683">
    <property type="protein sequence ID" value="TNN48733.1"/>
    <property type="molecule type" value="Genomic_DNA"/>
</dbReference>
<dbReference type="AlphaFoldDB" id="A0A4Z2G733"/>
<accession>A0A4Z2G733</accession>
<feature type="region of interest" description="Disordered" evidence="1">
    <location>
        <begin position="52"/>
        <end position="71"/>
    </location>
</feature>
<evidence type="ECO:0000313" key="2">
    <source>
        <dbReference type="EMBL" id="TNN48733.1"/>
    </source>
</evidence>
<sequence>MAAACGSLLVSGPERRNTQSMKDGRRCELRRDAVTSLRLWLRLLPVGPHHNGNVRKGGAWAGSAGTALSRL</sequence>